<feature type="transmembrane region" description="Helical" evidence="2">
    <location>
        <begin position="42"/>
        <end position="60"/>
    </location>
</feature>
<keyword evidence="2" id="KW-0812">Transmembrane</keyword>
<accession>A0A5K0U845</accession>
<dbReference type="Gene3D" id="3.40.50.450">
    <property type="match status" value="1"/>
</dbReference>
<evidence type="ECO:0000256" key="2">
    <source>
        <dbReference type="SAM" id="Phobius"/>
    </source>
</evidence>
<gene>
    <name evidence="3" type="ORF">YASMINEVIRUS_480</name>
</gene>
<dbReference type="InterPro" id="IPR007710">
    <property type="entry name" value="Nucleoside_deoxyribTrfase"/>
</dbReference>
<feature type="non-terminal residue" evidence="3">
    <location>
        <position position="1"/>
    </location>
</feature>
<keyword evidence="3" id="KW-0808">Transferase</keyword>
<comment type="caution">
    <text evidence="3">The sequence shown here is derived from an EMBL/GenBank/DDBJ whole genome shotgun (WGS) entry which is preliminary data.</text>
</comment>
<protein>
    <submittedName>
        <fullName evidence="3">Nucleoside 2-deoxyribosyltransferase</fullName>
    </submittedName>
</protein>
<feature type="region of interest" description="Disordered" evidence="1">
    <location>
        <begin position="263"/>
        <end position="287"/>
    </location>
</feature>
<dbReference type="EMBL" id="UPSH01000001">
    <property type="protein sequence ID" value="VBB18017.1"/>
    <property type="molecule type" value="Genomic_DNA"/>
</dbReference>
<sequence length="305" mass="34220">VKRNNGGKVELPIVYQINNHDSKHTDTLMQGQIFTGTFDLPFIVYTTLVAGVVFLAITIYNDIKTSKEKVNGHLRYVYGPRPKVTKSVYVAGSWLQREQLKKKMDELKSLGFVITSNWPTFEDKLDNPDDYAECSKLDIDGVASADTVLAFMTDPKYPYRGTCTEIGCAIGAGRRIIVICDGVCSHKAPNGTKSDDRMSDKFDLTFSHYCMGNVFFWDPRIEHVSSFEDAIKLMRGETVESPYKSFYSGSISDRLCKHTTGFPKSYTDKTNPTSRTTPPKKRTDGRSVLIDGEEQIKESDVLVTA</sequence>
<organism evidence="3 4">
    <name type="scientific">Yasminevirus sp. GU-2018</name>
    <dbReference type="NCBI Taxonomy" id="2420051"/>
    <lineage>
        <taxon>Viruses</taxon>
        <taxon>Varidnaviria</taxon>
        <taxon>Bamfordvirae</taxon>
        <taxon>Nucleocytoviricota</taxon>
        <taxon>Megaviricetes</taxon>
        <taxon>Imitervirales</taxon>
        <taxon>Mimiviridae</taxon>
        <taxon>Klosneuvirinae</taxon>
        <taxon>Yasminevirus</taxon>
        <taxon>Yasminevirus saudimassiliense</taxon>
    </lineage>
</organism>
<dbReference type="Pfam" id="PF05014">
    <property type="entry name" value="Nuc_deoxyrib_tr"/>
    <property type="match status" value="1"/>
</dbReference>
<evidence type="ECO:0000313" key="4">
    <source>
        <dbReference type="Proteomes" id="UP000594342"/>
    </source>
</evidence>
<proteinExistence type="predicted"/>
<dbReference type="GO" id="GO:0016740">
    <property type="term" value="F:transferase activity"/>
    <property type="evidence" value="ECO:0007669"/>
    <property type="project" value="UniProtKB-KW"/>
</dbReference>
<keyword evidence="2" id="KW-1133">Transmembrane helix</keyword>
<evidence type="ECO:0000256" key="1">
    <source>
        <dbReference type="SAM" id="MobiDB-lite"/>
    </source>
</evidence>
<keyword evidence="2" id="KW-0472">Membrane</keyword>
<dbReference type="SUPFAM" id="SSF52309">
    <property type="entry name" value="N-(deoxy)ribosyltransferase-like"/>
    <property type="match status" value="1"/>
</dbReference>
<keyword evidence="4" id="KW-1185">Reference proteome</keyword>
<evidence type="ECO:0000313" key="3">
    <source>
        <dbReference type="EMBL" id="VBB18017.1"/>
    </source>
</evidence>
<reference evidence="3 4" key="1">
    <citation type="submission" date="2018-10" db="EMBL/GenBank/DDBJ databases">
        <authorList>
            <consortium name="IHU Genomes"/>
        </authorList>
    </citation>
    <scope>NUCLEOTIDE SEQUENCE [LARGE SCALE GENOMIC DNA]</scope>
    <source>
        <strain evidence="3 4">A1</strain>
    </source>
</reference>
<dbReference type="Proteomes" id="UP000594342">
    <property type="component" value="Unassembled WGS sequence"/>
</dbReference>
<name>A0A5K0U845_9VIRU</name>